<dbReference type="Pfam" id="PF05050">
    <property type="entry name" value="Methyltransf_21"/>
    <property type="match status" value="1"/>
</dbReference>
<accession>A0ABQ2B7F9</accession>
<evidence type="ECO:0000259" key="2">
    <source>
        <dbReference type="Pfam" id="PF05050"/>
    </source>
</evidence>
<gene>
    <name evidence="3" type="ORF">GCM10007368_28220</name>
</gene>
<keyword evidence="4" id="KW-1185">Reference proteome</keyword>
<sequence length="378" mass="39924">MGVRRTVLGWADALAGDELRRLVDRRVQQALDDRGTPAGPGAAPRQPGPPRERRAVLDAHAARPWLATGRSTHTLVQSPELRALRRAHPYTGPVLVQAGGGRPAWMWFDEDDLVAAVSFWFGPNAYESLSTTLFAALAARAGHVLDVGAHTGIYSLLAGASSPDVVVHCFEALDRIARRTATNVRLSGLTDRVRVNAVGVSAAPGTLTLHHNDAVRLGTGSSFERIAARQTAAGAATTEVEVTTLDAYWAAQGRPPVGLVKMDVERHEGQVVAGARGLLAAEQPVLLAEVLSREDFAGLYGLLADSGYTRAWHVDDDAGRAYPVRPDLTYGTGAPYTYARYHNVLFAGERAAPAVADAVAAHGAAGEAPGPPAARPEG</sequence>
<evidence type="ECO:0000313" key="3">
    <source>
        <dbReference type="EMBL" id="GGI09843.1"/>
    </source>
</evidence>
<dbReference type="InterPro" id="IPR052514">
    <property type="entry name" value="SAM-dependent_MTase"/>
</dbReference>
<dbReference type="EMBL" id="BMDG01000009">
    <property type="protein sequence ID" value="GGI09843.1"/>
    <property type="molecule type" value="Genomic_DNA"/>
</dbReference>
<name>A0ABQ2B7F9_9MICO</name>
<evidence type="ECO:0000256" key="1">
    <source>
        <dbReference type="SAM" id="MobiDB-lite"/>
    </source>
</evidence>
<dbReference type="PANTHER" id="PTHR34203:SF15">
    <property type="entry name" value="SLL1173 PROTEIN"/>
    <property type="match status" value="1"/>
</dbReference>
<dbReference type="Proteomes" id="UP000632535">
    <property type="component" value="Unassembled WGS sequence"/>
</dbReference>
<dbReference type="Gene3D" id="3.40.50.150">
    <property type="entry name" value="Vaccinia Virus protein VP39"/>
    <property type="match status" value="1"/>
</dbReference>
<dbReference type="InterPro" id="IPR029063">
    <property type="entry name" value="SAM-dependent_MTases_sf"/>
</dbReference>
<feature type="region of interest" description="Disordered" evidence="1">
    <location>
        <begin position="31"/>
        <end position="53"/>
    </location>
</feature>
<feature type="compositionally biased region" description="Low complexity" evidence="1">
    <location>
        <begin position="36"/>
        <end position="45"/>
    </location>
</feature>
<protein>
    <recommendedName>
        <fullName evidence="2">Methyltransferase FkbM domain-containing protein</fullName>
    </recommendedName>
</protein>
<evidence type="ECO:0000313" key="4">
    <source>
        <dbReference type="Proteomes" id="UP000632535"/>
    </source>
</evidence>
<dbReference type="SUPFAM" id="SSF53335">
    <property type="entry name" value="S-adenosyl-L-methionine-dependent methyltransferases"/>
    <property type="match status" value="1"/>
</dbReference>
<reference evidence="4" key="1">
    <citation type="journal article" date="2019" name="Int. J. Syst. Evol. Microbiol.">
        <title>The Global Catalogue of Microorganisms (GCM) 10K type strain sequencing project: providing services to taxonomists for standard genome sequencing and annotation.</title>
        <authorList>
            <consortium name="The Broad Institute Genomics Platform"/>
            <consortium name="The Broad Institute Genome Sequencing Center for Infectious Disease"/>
            <person name="Wu L."/>
            <person name="Ma J."/>
        </authorList>
    </citation>
    <scope>NUCLEOTIDE SEQUENCE [LARGE SCALE GENOMIC DNA]</scope>
    <source>
        <strain evidence="4">CCM 8653</strain>
    </source>
</reference>
<organism evidence="3 4">
    <name type="scientific">Isoptericola cucumis</name>
    <dbReference type="NCBI Taxonomy" id="1776856"/>
    <lineage>
        <taxon>Bacteria</taxon>
        <taxon>Bacillati</taxon>
        <taxon>Actinomycetota</taxon>
        <taxon>Actinomycetes</taxon>
        <taxon>Micrococcales</taxon>
        <taxon>Promicromonosporaceae</taxon>
        <taxon>Isoptericola</taxon>
    </lineage>
</organism>
<comment type="caution">
    <text evidence="3">The sequence shown here is derived from an EMBL/GenBank/DDBJ whole genome shotgun (WGS) entry which is preliminary data.</text>
</comment>
<dbReference type="PANTHER" id="PTHR34203">
    <property type="entry name" value="METHYLTRANSFERASE, FKBM FAMILY PROTEIN"/>
    <property type="match status" value="1"/>
</dbReference>
<proteinExistence type="predicted"/>
<dbReference type="RefSeq" id="WP_188524341.1">
    <property type="nucleotide sequence ID" value="NZ_BMDG01000009.1"/>
</dbReference>
<dbReference type="InterPro" id="IPR006342">
    <property type="entry name" value="FkbM_mtfrase"/>
</dbReference>
<dbReference type="NCBIfam" id="TIGR01444">
    <property type="entry name" value="fkbM_fam"/>
    <property type="match status" value="1"/>
</dbReference>
<feature type="domain" description="Methyltransferase FkbM" evidence="2">
    <location>
        <begin position="146"/>
        <end position="308"/>
    </location>
</feature>